<evidence type="ECO:0000256" key="1">
    <source>
        <dbReference type="SAM" id="MobiDB-lite"/>
    </source>
</evidence>
<protein>
    <submittedName>
        <fullName evidence="3">GNAT family acetyltransferase, putative</fullName>
    </submittedName>
</protein>
<dbReference type="InParanoid" id="J5JLU0"/>
<feature type="domain" description="N-acetyltransferase" evidence="2">
    <location>
        <begin position="103"/>
        <end position="242"/>
    </location>
</feature>
<sequence length="308" mass="34788">MPDITIRDAHYAELPEMARLMAAAFRDDNLFGAHIHPHRGQHPDDMHLYWLRRLRVNFWDWRYVFLVAVRQTDDPSSSSATGPEELIVGVALWTRLGDGGRALELWPFDPRNLMKPLSATAMALHAYLWPNRAADPAREDAIERAYPCFGPPAWAGARAESWYLDVLAVHPERQGGGVGRRLVAWGLERAQRDGVVASVVSAWKMDGFYERCGFNEQHGNATSGKGNPLKGIDGGNMFWRWPEERTTLYNSTPFTACSTLCHPVTRPPPAPRGIHAKRRRISEETQDTDADDDYYEDEIALGKPLLDK</sequence>
<reference evidence="3 4" key="1">
    <citation type="journal article" date="2012" name="Sci. Rep.">
        <title>Genomic perspectives on the evolution of fungal entomopathogenicity in Beauveria bassiana.</title>
        <authorList>
            <person name="Xiao G."/>
            <person name="Ying S.H."/>
            <person name="Zheng P."/>
            <person name="Wang Z.L."/>
            <person name="Zhang S."/>
            <person name="Xie X.Q."/>
            <person name="Shang Y."/>
            <person name="St Leger R.J."/>
            <person name="Zhao G.P."/>
            <person name="Wang C."/>
            <person name="Feng M.G."/>
        </authorList>
    </citation>
    <scope>NUCLEOTIDE SEQUENCE [LARGE SCALE GENOMIC DNA]</scope>
    <source>
        <strain evidence="3 4">ARSEF 2860</strain>
    </source>
</reference>
<dbReference type="GeneID" id="19887778"/>
<dbReference type="EMBL" id="JH725160">
    <property type="protein sequence ID" value="EJP66273.1"/>
    <property type="molecule type" value="Genomic_DNA"/>
</dbReference>
<dbReference type="GO" id="GO:0016747">
    <property type="term" value="F:acyltransferase activity, transferring groups other than amino-acyl groups"/>
    <property type="evidence" value="ECO:0007669"/>
    <property type="project" value="InterPro"/>
</dbReference>
<dbReference type="CDD" id="cd04301">
    <property type="entry name" value="NAT_SF"/>
    <property type="match status" value="1"/>
</dbReference>
<name>J5JLU0_BEAB2</name>
<feature type="compositionally biased region" description="Acidic residues" evidence="1">
    <location>
        <begin position="284"/>
        <end position="295"/>
    </location>
</feature>
<dbReference type="InterPro" id="IPR016181">
    <property type="entry name" value="Acyl_CoA_acyltransferase"/>
</dbReference>
<dbReference type="OrthoDB" id="2115692at2759"/>
<feature type="region of interest" description="Disordered" evidence="1">
    <location>
        <begin position="262"/>
        <end position="295"/>
    </location>
</feature>
<keyword evidence="4" id="KW-1185">Reference proteome</keyword>
<dbReference type="InterPro" id="IPR052523">
    <property type="entry name" value="Trichothecene_AcTrans"/>
</dbReference>
<dbReference type="Gene3D" id="3.40.630.30">
    <property type="match status" value="1"/>
</dbReference>
<dbReference type="PANTHER" id="PTHR42791">
    <property type="entry name" value="GNAT FAMILY ACETYLTRANSFERASE"/>
    <property type="match status" value="1"/>
</dbReference>
<dbReference type="Proteomes" id="UP000002762">
    <property type="component" value="Unassembled WGS sequence"/>
</dbReference>
<keyword evidence="3" id="KW-0808">Transferase</keyword>
<organism evidence="3 4">
    <name type="scientific">Beauveria bassiana (strain ARSEF 2860)</name>
    <name type="common">White muscardine disease fungus</name>
    <name type="synonym">Tritirachium shiotae</name>
    <dbReference type="NCBI Taxonomy" id="655819"/>
    <lineage>
        <taxon>Eukaryota</taxon>
        <taxon>Fungi</taxon>
        <taxon>Dikarya</taxon>
        <taxon>Ascomycota</taxon>
        <taxon>Pezizomycotina</taxon>
        <taxon>Sordariomycetes</taxon>
        <taxon>Hypocreomycetidae</taxon>
        <taxon>Hypocreales</taxon>
        <taxon>Cordycipitaceae</taxon>
        <taxon>Beauveria</taxon>
    </lineage>
</organism>
<dbReference type="AlphaFoldDB" id="J5JLU0"/>
<proteinExistence type="predicted"/>
<gene>
    <name evidence="3" type="ORF">BBA_04766</name>
</gene>
<dbReference type="PROSITE" id="PS51186">
    <property type="entry name" value="GNAT"/>
    <property type="match status" value="1"/>
</dbReference>
<dbReference type="RefSeq" id="XP_008598085.1">
    <property type="nucleotide sequence ID" value="XM_008599863.1"/>
</dbReference>
<evidence type="ECO:0000313" key="4">
    <source>
        <dbReference type="Proteomes" id="UP000002762"/>
    </source>
</evidence>
<evidence type="ECO:0000259" key="2">
    <source>
        <dbReference type="PROSITE" id="PS51186"/>
    </source>
</evidence>
<accession>J5JLU0</accession>
<dbReference type="STRING" id="655819.J5JLU0"/>
<dbReference type="PANTHER" id="PTHR42791:SF16">
    <property type="entry name" value="N-ACETYLTRANSFERASE DOMAIN-CONTAINING PROTEIN"/>
    <property type="match status" value="1"/>
</dbReference>
<dbReference type="Pfam" id="PF13508">
    <property type="entry name" value="Acetyltransf_7"/>
    <property type="match status" value="1"/>
</dbReference>
<dbReference type="InterPro" id="IPR000182">
    <property type="entry name" value="GNAT_dom"/>
</dbReference>
<evidence type="ECO:0000313" key="3">
    <source>
        <dbReference type="EMBL" id="EJP66273.1"/>
    </source>
</evidence>
<dbReference type="SUPFAM" id="SSF55729">
    <property type="entry name" value="Acyl-CoA N-acyltransferases (Nat)"/>
    <property type="match status" value="1"/>
</dbReference>
<dbReference type="HOGENOM" id="CLU_060131_3_1_1"/>